<dbReference type="PROSITE" id="PS51450">
    <property type="entry name" value="LRR"/>
    <property type="match status" value="1"/>
</dbReference>
<dbReference type="PROSITE" id="PS00108">
    <property type="entry name" value="PROTEIN_KINASE_ST"/>
    <property type="match status" value="2"/>
</dbReference>
<dbReference type="SMART" id="SM00365">
    <property type="entry name" value="LRR_SD22"/>
    <property type="match status" value="7"/>
</dbReference>
<feature type="domain" description="Protein kinase" evidence="25">
    <location>
        <begin position="1758"/>
        <end position="2047"/>
    </location>
</feature>
<dbReference type="SUPFAM" id="SSF56112">
    <property type="entry name" value="Protein kinase-like (PK-like)"/>
    <property type="match status" value="2"/>
</dbReference>
<feature type="signal peptide" evidence="24">
    <location>
        <begin position="1"/>
        <end position="21"/>
    </location>
</feature>
<comment type="similarity">
    <text evidence="3">Belongs to the protein kinase superfamily. Ser/Thr protein kinase family.</text>
</comment>
<dbReference type="Gene3D" id="3.30.200.20">
    <property type="entry name" value="Phosphorylase Kinase, domain 1"/>
    <property type="match status" value="2"/>
</dbReference>
<dbReference type="PANTHER" id="PTHR27000:SF785">
    <property type="entry name" value="PROTEIN KINASE DOMAIN-CONTAINING PROTEIN"/>
    <property type="match status" value="1"/>
</dbReference>
<dbReference type="PROSITE" id="PS50011">
    <property type="entry name" value="PROTEIN_KINASE_DOM"/>
    <property type="match status" value="2"/>
</dbReference>
<keyword evidence="19" id="KW-0325">Glycoprotein</keyword>
<dbReference type="Proteomes" id="UP000504603">
    <property type="component" value="Unplaced"/>
</dbReference>
<evidence type="ECO:0000256" key="14">
    <source>
        <dbReference type="ARBA" id="ARBA00022777"/>
    </source>
</evidence>
<keyword evidence="26" id="KW-1185">Reference proteome</keyword>
<evidence type="ECO:0000256" key="19">
    <source>
        <dbReference type="ARBA" id="ARBA00023180"/>
    </source>
</evidence>
<dbReference type="InterPro" id="IPR055414">
    <property type="entry name" value="LRR_R13L4/SHOC2-like"/>
</dbReference>
<organism evidence="26 27">
    <name type="scientific">Momordica charantia</name>
    <name type="common">Bitter gourd</name>
    <name type="synonym">Balsam pear</name>
    <dbReference type="NCBI Taxonomy" id="3673"/>
    <lineage>
        <taxon>Eukaryota</taxon>
        <taxon>Viridiplantae</taxon>
        <taxon>Streptophyta</taxon>
        <taxon>Embryophyta</taxon>
        <taxon>Tracheophyta</taxon>
        <taxon>Spermatophyta</taxon>
        <taxon>Magnoliopsida</taxon>
        <taxon>eudicotyledons</taxon>
        <taxon>Gunneridae</taxon>
        <taxon>Pentapetalae</taxon>
        <taxon>rosids</taxon>
        <taxon>fabids</taxon>
        <taxon>Cucurbitales</taxon>
        <taxon>Cucurbitaceae</taxon>
        <taxon>Momordiceae</taxon>
        <taxon>Momordica</taxon>
    </lineage>
</organism>
<dbReference type="Pfam" id="PF07714">
    <property type="entry name" value="PK_Tyr_Ser-Thr"/>
    <property type="match status" value="2"/>
</dbReference>
<protein>
    <recommendedName>
        <fullName evidence="4">non-specific serine/threonine protein kinase</fullName>
        <ecNumber evidence="4">2.7.11.1</ecNumber>
    </recommendedName>
</protein>
<dbReference type="InterPro" id="IPR000719">
    <property type="entry name" value="Prot_kinase_dom"/>
</dbReference>
<dbReference type="Gene3D" id="3.80.10.10">
    <property type="entry name" value="Ribonuclease Inhibitor"/>
    <property type="match status" value="8"/>
</dbReference>
<evidence type="ECO:0000256" key="9">
    <source>
        <dbReference type="ARBA" id="ARBA00022679"/>
    </source>
</evidence>
<dbReference type="InterPro" id="IPR013210">
    <property type="entry name" value="LRR_N_plant-typ"/>
</dbReference>
<evidence type="ECO:0000256" key="20">
    <source>
        <dbReference type="ARBA" id="ARBA00047899"/>
    </source>
</evidence>
<evidence type="ECO:0000256" key="2">
    <source>
        <dbReference type="ARBA" id="ARBA00004479"/>
    </source>
</evidence>
<dbReference type="KEGG" id="mcha:111015147"/>
<evidence type="ECO:0000256" key="8">
    <source>
        <dbReference type="ARBA" id="ARBA00022614"/>
    </source>
</evidence>
<dbReference type="GO" id="GO:0005524">
    <property type="term" value="F:ATP binding"/>
    <property type="evidence" value="ECO:0007669"/>
    <property type="project" value="UniProtKB-UniRule"/>
</dbReference>
<dbReference type="InterPro" id="IPR011009">
    <property type="entry name" value="Kinase-like_dom_sf"/>
</dbReference>
<dbReference type="Pfam" id="PF00560">
    <property type="entry name" value="LRR_1"/>
    <property type="match status" value="7"/>
</dbReference>
<keyword evidence="9" id="KW-0808">Transferase</keyword>
<reference evidence="27" key="1">
    <citation type="submission" date="2025-08" db="UniProtKB">
        <authorList>
            <consortium name="RefSeq"/>
        </authorList>
    </citation>
    <scope>IDENTIFICATION</scope>
    <source>
        <strain evidence="27">OHB3-1</strain>
    </source>
</reference>
<dbReference type="OrthoDB" id="676979at2759"/>
<dbReference type="PROSITE" id="PS00107">
    <property type="entry name" value="PROTEIN_KINASE_ATP"/>
    <property type="match status" value="2"/>
</dbReference>
<dbReference type="FunFam" id="3.30.200.20:FF:000661">
    <property type="entry name" value="Serine-threonine protein kinase plant-type"/>
    <property type="match status" value="1"/>
</dbReference>
<evidence type="ECO:0000256" key="21">
    <source>
        <dbReference type="ARBA" id="ARBA00048679"/>
    </source>
</evidence>
<feature type="unsure residue" description="I or L" evidence="27">
    <location>
        <position position="2046"/>
    </location>
</feature>
<keyword evidence="5" id="KW-1003">Cell membrane</keyword>
<dbReference type="InterPro" id="IPR001245">
    <property type="entry name" value="Ser-Thr/Tyr_kinase_cat_dom"/>
</dbReference>
<dbReference type="InterPro" id="IPR001611">
    <property type="entry name" value="Leu-rich_rpt"/>
</dbReference>
<dbReference type="InterPro" id="IPR008271">
    <property type="entry name" value="Ser/Thr_kinase_AS"/>
</dbReference>
<evidence type="ECO:0000256" key="23">
    <source>
        <dbReference type="SAM" id="Phobius"/>
    </source>
</evidence>
<feature type="transmembrane region" description="Helical" evidence="23">
    <location>
        <begin position="645"/>
        <end position="668"/>
    </location>
</feature>
<dbReference type="Pfam" id="PF08263">
    <property type="entry name" value="LRRNT_2"/>
    <property type="match status" value="2"/>
</dbReference>
<feature type="binding site" evidence="22">
    <location>
        <position position="734"/>
    </location>
    <ligand>
        <name>ATP</name>
        <dbReference type="ChEBI" id="CHEBI:30616"/>
    </ligand>
</feature>
<evidence type="ECO:0000256" key="5">
    <source>
        <dbReference type="ARBA" id="ARBA00022475"/>
    </source>
</evidence>
<dbReference type="SMART" id="SM00369">
    <property type="entry name" value="LRR_TYP"/>
    <property type="match status" value="14"/>
</dbReference>
<dbReference type="RefSeq" id="XP_022145772.1">
    <property type="nucleotide sequence ID" value="XM_022290080.1"/>
</dbReference>
<keyword evidence="13 22" id="KW-0547">Nucleotide-binding</keyword>
<dbReference type="InterPro" id="IPR032675">
    <property type="entry name" value="LRR_dom_sf"/>
</dbReference>
<dbReference type="FunFam" id="3.80.10.10:FF:000095">
    <property type="entry name" value="LRR receptor-like serine/threonine-protein kinase GSO1"/>
    <property type="match status" value="2"/>
</dbReference>
<name>A0A6J1CXN3_MOMCH</name>
<evidence type="ECO:0000256" key="10">
    <source>
        <dbReference type="ARBA" id="ARBA00022692"/>
    </source>
</evidence>
<evidence type="ECO:0000259" key="25">
    <source>
        <dbReference type="PROSITE" id="PS50011"/>
    </source>
</evidence>
<evidence type="ECO:0000256" key="13">
    <source>
        <dbReference type="ARBA" id="ARBA00022741"/>
    </source>
</evidence>
<evidence type="ECO:0000256" key="3">
    <source>
        <dbReference type="ARBA" id="ARBA00008684"/>
    </source>
</evidence>
<dbReference type="FunFam" id="3.80.10.10:FF:000317">
    <property type="entry name" value="Inactive leucine-rich repeat receptor-like protein kinase"/>
    <property type="match status" value="2"/>
</dbReference>
<dbReference type="PANTHER" id="PTHR27000">
    <property type="entry name" value="LEUCINE-RICH REPEAT RECEPTOR-LIKE PROTEIN KINASE FAMILY PROTEIN-RELATED"/>
    <property type="match status" value="1"/>
</dbReference>
<evidence type="ECO:0000256" key="7">
    <source>
        <dbReference type="ARBA" id="ARBA00022553"/>
    </source>
</evidence>
<feature type="binding site" evidence="22">
    <location>
        <position position="1786"/>
    </location>
    <ligand>
        <name>ATP</name>
        <dbReference type="ChEBI" id="CHEBI:30616"/>
    </ligand>
</feature>
<evidence type="ECO:0000256" key="17">
    <source>
        <dbReference type="ARBA" id="ARBA00023136"/>
    </source>
</evidence>
<evidence type="ECO:0000256" key="12">
    <source>
        <dbReference type="ARBA" id="ARBA00022737"/>
    </source>
</evidence>
<evidence type="ECO:0000256" key="24">
    <source>
        <dbReference type="SAM" id="SignalP"/>
    </source>
</evidence>
<dbReference type="GO" id="GO:0005886">
    <property type="term" value="C:plasma membrane"/>
    <property type="evidence" value="ECO:0007669"/>
    <property type="project" value="UniProtKB-SubCell"/>
</dbReference>
<evidence type="ECO:0000313" key="27">
    <source>
        <dbReference type="RefSeq" id="XP_022145772.1"/>
    </source>
</evidence>
<proteinExistence type="inferred from homology"/>
<feature type="domain" description="Protein kinase" evidence="25">
    <location>
        <begin position="706"/>
        <end position="993"/>
    </location>
</feature>
<evidence type="ECO:0000256" key="6">
    <source>
        <dbReference type="ARBA" id="ARBA00022527"/>
    </source>
</evidence>
<dbReference type="CDD" id="cd14066">
    <property type="entry name" value="STKc_IRAK"/>
    <property type="match status" value="2"/>
</dbReference>
<dbReference type="InterPro" id="IPR003591">
    <property type="entry name" value="Leu-rich_rpt_typical-subtyp"/>
</dbReference>
<dbReference type="Gene3D" id="1.10.510.10">
    <property type="entry name" value="Transferase(Phosphotransferase) domain 1"/>
    <property type="match status" value="2"/>
</dbReference>
<keyword evidence="18" id="KW-0675">Receptor</keyword>
<evidence type="ECO:0000256" key="4">
    <source>
        <dbReference type="ARBA" id="ARBA00012513"/>
    </source>
</evidence>
<comment type="catalytic activity">
    <reaction evidence="20">
        <text>L-threonyl-[protein] + ATP = O-phospho-L-threonyl-[protein] + ADP + H(+)</text>
        <dbReference type="Rhea" id="RHEA:46608"/>
        <dbReference type="Rhea" id="RHEA-COMP:11060"/>
        <dbReference type="Rhea" id="RHEA-COMP:11605"/>
        <dbReference type="ChEBI" id="CHEBI:15378"/>
        <dbReference type="ChEBI" id="CHEBI:30013"/>
        <dbReference type="ChEBI" id="CHEBI:30616"/>
        <dbReference type="ChEBI" id="CHEBI:61977"/>
        <dbReference type="ChEBI" id="CHEBI:456216"/>
        <dbReference type="EC" id="2.7.11.1"/>
    </reaction>
</comment>
<feature type="transmembrane region" description="Helical" evidence="23">
    <location>
        <begin position="1698"/>
        <end position="1720"/>
    </location>
</feature>
<dbReference type="SUPFAM" id="SSF52058">
    <property type="entry name" value="L domain-like"/>
    <property type="match status" value="4"/>
</dbReference>
<keyword evidence="10 23" id="KW-0812">Transmembrane</keyword>
<keyword evidence="17 23" id="KW-0472">Membrane</keyword>
<keyword evidence="7" id="KW-0597">Phosphoprotein</keyword>
<keyword evidence="15 22" id="KW-0067">ATP-binding</keyword>
<keyword evidence="8" id="KW-0433">Leucine-rich repeat</keyword>
<dbReference type="GO" id="GO:0004674">
    <property type="term" value="F:protein serine/threonine kinase activity"/>
    <property type="evidence" value="ECO:0007669"/>
    <property type="project" value="UniProtKB-KW"/>
</dbReference>
<evidence type="ECO:0000256" key="22">
    <source>
        <dbReference type="PROSITE-ProRule" id="PRU10141"/>
    </source>
</evidence>
<evidence type="ECO:0000256" key="15">
    <source>
        <dbReference type="ARBA" id="ARBA00022840"/>
    </source>
</evidence>
<evidence type="ECO:0000256" key="1">
    <source>
        <dbReference type="ARBA" id="ARBA00004162"/>
    </source>
</evidence>
<evidence type="ECO:0000256" key="16">
    <source>
        <dbReference type="ARBA" id="ARBA00022989"/>
    </source>
</evidence>
<keyword evidence="11 24" id="KW-0732">Signal</keyword>
<evidence type="ECO:0000313" key="26">
    <source>
        <dbReference type="Proteomes" id="UP000504603"/>
    </source>
</evidence>
<dbReference type="EC" id="2.7.11.1" evidence="4"/>
<evidence type="ECO:0000256" key="11">
    <source>
        <dbReference type="ARBA" id="ARBA00022729"/>
    </source>
</evidence>
<keyword evidence="14" id="KW-0418">Kinase</keyword>
<dbReference type="SMART" id="SM00220">
    <property type="entry name" value="S_TKc"/>
    <property type="match status" value="2"/>
</dbReference>
<comment type="catalytic activity">
    <reaction evidence="21">
        <text>L-seryl-[protein] + ATP = O-phospho-L-seryl-[protein] + ADP + H(+)</text>
        <dbReference type="Rhea" id="RHEA:17989"/>
        <dbReference type="Rhea" id="RHEA-COMP:9863"/>
        <dbReference type="Rhea" id="RHEA-COMP:11604"/>
        <dbReference type="ChEBI" id="CHEBI:15378"/>
        <dbReference type="ChEBI" id="CHEBI:29999"/>
        <dbReference type="ChEBI" id="CHEBI:30616"/>
        <dbReference type="ChEBI" id="CHEBI:83421"/>
        <dbReference type="ChEBI" id="CHEBI:456216"/>
        <dbReference type="EC" id="2.7.11.1"/>
    </reaction>
</comment>
<dbReference type="Pfam" id="PF13855">
    <property type="entry name" value="LRR_8"/>
    <property type="match status" value="1"/>
</dbReference>
<sequence length="2049" mass="226348">MHFLNSVISFIFSYLLLHSQAFHPRLNSTTDQDALLSFKSSVSIDPHRALDSWHPNTSFCLWRGVLCNPIKRRVTGLTLPNISLVGTISPQIASLSFLHILDLQNNSFSGKIPSEIHRLFRLKNLILHSNNLHGPIPPSLSHCSMLRVIDLSINKLQGTIPSGLGGLLKLQFLSFEGNKLSGSIPSAFGNLSSLHTLILGGNHIEGPIPSELGRLNRLLYLHLGNNKISGGFPATLLNMSSLSTLEFPMNEISGELPPNLFNALPNLKNVFMGANMLRGHIPESLSNASNIKRLDLSSNQFSGEVPLLWQLGKIETINVELNFLTSEGDQGLNFVTSLSNSSLLKELTATTNLFSGQLPPSIGNLSAQLYLLYLSENQLSGNLPQEIGNLGGLNVLTLDSNSFTGKIPSSLGNLRDLQALYLYTNFLSGSIPESLGNLSSLSEIGLNENNLSGGIPLSFSNCKRIKVFDVSANGLSGSIPKEIFSAYTTLGQLFNVSSNYFSGSLPDEIGKMKMVETLDVSRNQFSGPIPSTIQDCLNLHYLDMSRNSFQGPIPSSLSELKGIEYMDLSSNRLSAKIPLLDDLPYLQYLNLSSNKLQGEVPRSGIFLNMSAIFLSDNVGLCGGIVELGLPKCAVGSTDKRKIGKLIIGVVTGAIGLSIAISLSFVLKLRFTRRKQLKKSAMSVISFEGPNHKLYSYHELRQATENFNSRNLIGKGSFGSVYKGVLEDETEIAIKVFDLDQQGGPRSFLAECEIFRNVRHRNLLKIISACSSLDFKALILEFMPNGNLETWLHRGGDGCRSERWLNLKQRLEIALDVGVATEYLHHGLENPVVHCDLKPSNVLLDEDMRGHVGDFGLARLLQLQTDSTIHNQSITSRLKGSIGYIAPEYGLGVEISTKGDVYSYGILLLEMITGRSPVDEMFCGEMDLKRWVAVGISDSVVEILDEKLQAHTFKSVVLHHLTSILNIGLKCASELPEERPEFKDVLAMMKKIWVLLSKDISSARNNMRCIRKNEQTKNWNLDSYYKDRTFNDVYKGIKLMLLLPHHSTPLFSYCSVFHPMKLFSVLLVLVTHFNFLHHSQSHHPHFDNSTDQDALLNFKSSLTSDPNGILDSWNPNSSFCNWHGVLCNPIKHRVLALRLAHSSLAGTISPLLANLSFLQILDLRNNTFSGEIPADLHRLFRLKLLDLSFNNIHGLIPPSLSSCLNLRVINFSRNSFHGKIPSEIGQLSKLRYLNFDDNEISGEIPSSFGNLSSLNNLRLRENNIGGSIPPELGRLRRLQALQIGINNISGEFPTQILNVSSIVRLNIAANKISGTLPSEFFTAFPNLAYALMAGNRFHGFIPSSLSNASELEELDLPSNQFSGRIPPLWKLGKIRHLNLEDNNLTSGIEDGGLDFITSLTNSTFLQVFSVSKNQLTGQLPSSIGNLSSQVYGLYMAENQLDGAIPEEIGNLGNLGMIQFESNFLTGKIPSSLGNLRNLEGLILNNNFLSGSMPAALGNLTKIVWLALQGNNLSGEIPRSLSNCGRLVYLDLGGNGFTGYIPKELFILTGLIRLNVSSNEFTGYLPSEIGRLKMVETLDVSRNQFSGPIPSTIQDCLNLYDLNMSTNSFQGPIPSSLAQLKGLEHIDLSSNLLSAKIPSLDDLRYLQYLNLSSNNLQGEVPKSGIFLNKSAVFLSHNPELCGGIVELGLPKCPTDKKKNWKLIAGVVGGAIGLCIAIALCFVSTLRSKKKKRHDEISFEDPDHRLHSYSYYELKHATRDFSDENLIGKGSFGSVYKGVIRGETPVAIKVIDLDHRSGIKGFLTECEVFRNTRHRNLVKILSVCSNLDFKALVLEFMPNGNLETWLHRRGNDSRSDRWLTLKQRIDIALDVAAAMEYLHHGLETPVVHCDLKPSNVLLDEEMTAHVADFGLSRLLQVQGDSISHTQSSASGLKGSIGYIAPEYAFGVGVSTKGDVYSYGILLLEMFTGRSPVEEIFNREMNLQRWVEVAIPNMVIDILDERLKELSFQINVIDYLVSILITGLRCASELPNERPEMKEVCVSIKKIRSLLFK</sequence>
<keyword evidence="12" id="KW-0677">Repeat</keyword>
<comment type="subcellular location">
    <subcellularLocation>
        <location evidence="1">Cell membrane</location>
        <topology evidence="1">Single-pass membrane protein</topology>
    </subcellularLocation>
    <subcellularLocation>
        <location evidence="2">Membrane</location>
        <topology evidence="2">Single-pass type I membrane protein</topology>
    </subcellularLocation>
</comment>
<dbReference type="FunFam" id="1.10.510.10:FF:000358">
    <property type="entry name" value="Putative leucine-rich repeat receptor-like serine/threonine-protein kinase"/>
    <property type="match status" value="2"/>
</dbReference>
<evidence type="ECO:0000256" key="18">
    <source>
        <dbReference type="ARBA" id="ARBA00023170"/>
    </source>
</evidence>
<accession>A0A6J1CXN3</accession>
<dbReference type="InterPro" id="IPR017441">
    <property type="entry name" value="Protein_kinase_ATP_BS"/>
</dbReference>
<keyword evidence="6" id="KW-0723">Serine/threonine-protein kinase</keyword>
<feature type="chain" id="PRO_5026896045" description="non-specific serine/threonine protein kinase" evidence="24">
    <location>
        <begin position="22"/>
        <end position="2049"/>
    </location>
</feature>
<keyword evidence="16 23" id="KW-1133">Transmembrane helix</keyword>
<gene>
    <name evidence="27" type="primary">LOC111015147</name>
</gene>
<dbReference type="Pfam" id="PF23598">
    <property type="entry name" value="LRR_14"/>
    <property type="match status" value="2"/>
</dbReference>